<feature type="domain" description="HTH merR-type" evidence="2">
    <location>
        <begin position="6"/>
        <end position="57"/>
    </location>
</feature>
<feature type="coiled-coil region" evidence="1">
    <location>
        <begin position="102"/>
        <end position="129"/>
    </location>
</feature>
<comment type="caution">
    <text evidence="3">The sequence shown here is derived from an EMBL/GenBank/DDBJ whole genome shotgun (WGS) entry which is preliminary data.</text>
</comment>
<dbReference type="OrthoDB" id="2991292at2"/>
<organism evidence="3 4">
    <name type="scientific">Aureibacillus halotolerans</name>
    <dbReference type="NCBI Taxonomy" id="1508390"/>
    <lineage>
        <taxon>Bacteria</taxon>
        <taxon>Bacillati</taxon>
        <taxon>Bacillota</taxon>
        <taxon>Bacilli</taxon>
        <taxon>Bacillales</taxon>
        <taxon>Bacillaceae</taxon>
        <taxon>Aureibacillus</taxon>
    </lineage>
</organism>
<name>A0A4R6U4U5_9BACI</name>
<proteinExistence type="predicted"/>
<gene>
    <name evidence="3" type="ORF">EV213_10366</name>
</gene>
<dbReference type="AlphaFoldDB" id="A0A4R6U4U5"/>
<dbReference type="EMBL" id="SNYJ01000003">
    <property type="protein sequence ID" value="TDQ41488.1"/>
    <property type="molecule type" value="Genomic_DNA"/>
</dbReference>
<evidence type="ECO:0000259" key="2">
    <source>
        <dbReference type="Pfam" id="PF13411"/>
    </source>
</evidence>
<dbReference type="InterPro" id="IPR000551">
    <property type="entry name" value="MerR-type_HTH_dom"/>
</dbReference>
<evidence type="ECO:0000313" key="3">
    <source>
        <dbReference type="EMBL" id="TDQ41488.1"/>
    </source>
</evidence>
<keyword evidence="1" id="KW-0175">Coiled coil</keyword>
<keyword evidence="4" id="KW-1185">Reference proteome</keyword>
<dbReference type="RefSeq" id="WP_133579364.1">
    <property type="nucleotide sequence ID" value="NZ_SNYJ01000003.1"/>
</dbReference>
<evidence type="ECO:0000256" key="1">
    <source>
        <dbReference type="SAM" id="Coils"/>
    </source>
</evidence>
<dbReference type="Proteomes" id="UP000295632">
    <property type="component" value="Unassembled WGS sequence"/>
</dbReference>
<accession>A0A4R6U4U5</accession>
<dbReference type="Pfam" id="PF13411">
    <property type="entry name" value="MerR_1"/>
    <property type="match status" value="1"/>
</dbReference>
<dbReference type="GO" id="GO:0003677">
    <property type="term" value="F:DNA binding"/>
    <property type="evidence" value="ECO:0007669"/>
    <property type="project" value="InterPro"/>
</dbReference>
<dbReference type="SUPFAM" id="SSF46955">
    <property type="entry name" value="Putative DNA-binding domain"/>
    <property type="match status" value="1"/>
</dbReference>
<dbReference type="Gene3D" id="1.10.1660.10">
    <property type="match status" value="1"/>
</dbReference>
<protein>
    <submittedName>
        <fullName evidence="3">Chromosome-anchoring protein RacA</fullName>
    </submittedName>
</protein>
<sequence length="152" mass="17763">MYPPLKTKEASDEIGVRPTTIRYWVKKYNVACERNDRGHLVFHKEALEKLSQIKESTNLSGDAKEVVSKEEFDQRMKAICTKMDAIEQTLMKKADEVVAFQLLQHRREMDELLERVERIEGKLEAMKNAKEHAILIKPTEQKKTGFFHRLGF</sequence>
<dbReference type="InterPro" id="IPR009061">
    <property type="entry name" value="DNA-bd_dom_put_sf"/>
</dbReference>
<evidence type="ECO:0000313" key="4">
    <source>
        <dbReference type="Proteomes" id="UP000295632"/>
    </source>
</evidence>
<dbReference type="GO" id="GO:0006355">
    <property type="term" value="P:regulation of DNA-templated transcription"/>
    <property type="evidence" value="ECO:0007669"/>
    <property type="project" value="InterPro"/>
</dbReference>
<reference evidence="3 4" key="1">
    <citation type="submission" date="2019-03" db="EMBL/GenBank/DDBJ databases">
        <title>Genomic Encyclopedia of Type Strains, Phase IV (KMG-IV): sequencing the most valuable type-strain genomes for metagenomic binning, comparative biology and taxonomic classification.</title>
        <authorList>
            <person name="Goeker M."/>
        </authorList>
    </citation>
    <scope>NUCLEOTIDE SEQUENCE [LARGE SCALE GENOMIC DNA]</scope>
    <source>
        <strain evidence="3 4">DSM 28697</strain>
    </source>
</reference>